<keyword evidence="1" id="KW-0472">Membrane</keyword>
<evidence type="ECO:0000256" key="1">
    <source>
        <dbReference type="SAM" id="Phobius"/>
    </source>
</evidence>
<keyword evidence="1" id="KW-1133">Transmembrane helix</keyword>
<name>A0A840UGM2_9GAMM</name>
<gene>
    <name evidence="2" type="ORF">HNR38_000788</name>
</gene>
<dbReference type="AlphaFoldDB" id="A0A840UGM2"/>
<evidence type="ECO:0008006" key="4">
    <source>
        <dbReference type="Google" id="ProtNLM"/>
    </source>
</evidence>
<keyword evidence="1" id="KW-0812">Transmembrane</keyword>
<dbReference type="RefSeq" id="WP_183700009.1">
    <property type="nucleotide sequence ID" value="NZ_JACHFE010000002.1"/>
</dbReference>
<proteinExistence type="predicted"/>
<keyword evidence="3" id="KW-1185">Reference proteome</keyword>
<feature type="transmembrane region" description="Helical" evidence="1">
    <location>
        <begin position="6"/>
        <end position="29"/>
    </location>
</feature>
<dbReference type="EMBL" id="JACHFE010000002">
    <property type="protein sequence ID" value="MBB5320316.1"/>
    <property type="molecule type" value="Genomic_DNA"/>
</dbReference>
<evidence type="ECO:0000313" key="2">
    <source>
        <dbReference type="EMBL" id="MBB5320316.1"/>
    </source>
</evidence>
<comment type="caution">
    <text evidence="2">The sequence shown here is derived from an EMBL/GenBank/DDBJ whole genome shotgun (WGS) entry which is preliminary data.</text>
</comment>
<reference evidence="2 3" key="1">
    <citation type="submission" date="2020-08" db="EMBL/GenBank/DDBJ databases">
        <title>Genomic Encyclopedia of Type Strains, Phase IV (KMG-IV): sequencing the most valuable type-strain genomes for metagenomic binning, comparative biology and taxonomic classification.</title>
        <authorList>
            <person name="Goeker M."/>
        </authorList>
    </citation>
    <scope>NUCLEOTIDE SEQUENCE [LARGE SCALE GENOMIC DNA]</scope>
    <source>
        <strain evidence="2 3">DSM 22359</strain>
    </source>
</reference>
<dbReference type="Proteomes" id="UP000591735">
    <property type="component" value="Unassembled WGS sequence"/>
</dbReference>
<sequence>MNEVANSIIAYGAISAAVIAGFFSFLNLISNKENAVSDSRQKWRNEFRAEISRLTAAIHELVRIEEHSKTLSEKVYIEVAKETYKDARESLTNIQLRLNPEHVKRKPESMEAKLWNAISKSRTDFAKGDLAATVVDCDKIREEAAPLLKMSGSG</sequence>
<accession>A0A840UGM2</accession>
<organism evidence="2 3">
    <name type="scientific">Marinobacter oulmenensis</name>
    <dbReference type="NCBI Taxonomy" id="643747"/>
    <lineage>
        <taxon>Bacteria</taxon>
        <taxon>Pseudomonadati</taxon>
        <taxon>Pseudomonadota</taxon>
        <taxon>Gammaproteobacteria</taxon>
        <taxon>Pseudomonadales</taxon>
        <taxon>Marinobacteraceae</taxon>
        <taxon>Marinobacter</taxon>
    </lineage>
</organism>
<evidence type="ECO:0000313" key="3">
    <source>
        <dbReference type="Proteomes" id="UP000591735"/>
    </source>
</evidence>
<protein>
    <recommendedName>
        <fullName evidence="4">DUF2489 domain-containing protein</fullName>
    </recommendedName>
</protein>